<gene>
    <name evidence="1" type="ordered locus">SpiBuddy_1574</name>
</gene>
<proteinExistence type="predicted"/>
<evidence type="ECO:0000313" key="1">
    <source>
        <dbReference type="EMBL" id="ADY13399.1"/>
    </source>
</evidence>
<accession>F0RZB8</accession>
<keyword evidence="2" id="KW-1185">Reference proteome</keyword>
<reference evidence="2" key="1">
    <citation type="submission" date="2011-02" db="EMBL/GenBank/DDBJ databases">
        <title>Complete sequence of Spirochaeta sp. Buddy.</title>
        <authorList>
            <person name="Lucas S."/>
            <person name="Copeland A."/>
            <person name="Lapidus A."/>
            <person name="Cheng J.-F."/>
            <person name="Goodwin L."/>
            <person name="Pitluck S."/>
            <person name="Zeytun A."/>
            <person name="Detter J.C."/>
            <person name="Han C."/>
            <person name="Tapia R."/>
            <person name="Land M."/>
            <person name="Hauser L."/>
            <person name="Kyrpides N."/>
            <person name="Ivanova N."/>
            <person name="Mikhailova N."/>
            <person name="Pagani I."/>
            <person name="Ritalahti K.M."/>
            <person name="Loeffler F.E."/>
            <person name="Woyke T."/>
        </authorList>
    </citation>
    <scope>NUCLEOTIDE SEQUENCE [LARGE SCALE GENOMIC DNA]</scope>
    <source>
        <strain evidence="2">ATCC BAA-1886 / DSM 22777 / Buddy</strain>
    </source>
</reference>
<dbReference type="RefSeq" id="WP_013607249.1">
    <property type="nucleotide sequence ID" value="NC_015152.1"/>
</dbReference>
<dbReference type="EMBL" id="CP002541">
    <property type="protein sequence ID" value="ADY13399.1"/>
    <property type="molecule type" value="Genomic_DNA"/>
</dbReference>
<organism evidence="1 2">
    <name type="scientific">Sphaerochaeta globosa (strain ATCC BAA-1886 / DSM 22777 / Buddy)</name>
    <name type="common">Spirochaeta sp. (strain Buddy)</name>
    <dbReference type="NCBI Taxonomy" id="158189"/>
    <lineage>
        <taxon>Bacteria</taxon>
        <taxon>Pseudomonadati</taxon>
        <taxon>Spirochaetota</taxon>
        <taxon>Spirochaetia</taxon>
        <taxon>Spirochaetales</taxon>
        <taxon>Sphaerochaetaceae</taxon>
        <taxon>Sphaerochaeta</taxon>
    </lineage>
</organism>
<evidence type="ECO:0000313" key="2">
    <source>
        <dbReference type="Proteomes" id="UP000008466"/>
    </source>
</evidence>
<dbReference type="Proteomes" id="UP000008466">
    <property type="component" value="Chromosome"/>
</dbReference>
<dbReference type="Pfam" id="PF16264">
    <property type="entry name" value="SatD"/>
    <property type="match status" value="1"/>
</dbReference>
<sequence length="225" mass="25517">MQYYALVGDLKQSRQSSDRKALQELLLGTMNSLNIRYTEHMAALLMVNSGDAFQGLFFLDAPILEICDRIRYALSSQNGIRMGIGFGSIETAIERKQSILADGPAFWNARYALAQVQDHDYYNTRTLALRMGENCHEQLETLVNQVLVLQDQVASKWKNTQLELARHYLSSHGYERVSQTQVAKEMKLSTQQVNTTVQAMGWFAFLDTRKETERVLQTVLGGVDS</sequence>
<name>F0RZB8_SPHGB</name>
<dbReference type="InterPro" id="IPR032580">
    <property type="entry name" value="SatD"/>
</dbReference>
<dbReference type="STRING" id="158189.SpiBuddy_1574"/>
<protein>
    <recommendedName>
        <fullName evidence="3">SatD</fullName>
    </recommendedName>
</protein>
<dbReference type="KEGG" id="sbu:SpiBuddy_1574"/>
<dbReference type="OrthoDB" id="3197351at2"/>
<dbReference type="HOGENOM" id="CLU_077332_0_0_12"/>
<evidence type="ECO:0008006" key="3">
    <source>
        <dbReference type="Google" id="ProtNLM"/>
    </source>
</evidence>
<dbReference type="AlphaFoldDB" id="F0RZB8"/>